<sequence length="165" mass="19543">MDFFLDVFEWHIFFTANDIVPCEIELVPWSLKNQEMTPGSTDTIFFNKSNTPEKKPTVRPFTPNITVGLPFWVGKIVSMASFGKMGIPQFLDKKILKKKLISPARNFSNLYRSSFHRFYALGIKIGKTIQDEIIQKAVKKIFWKKFFFFFYFFFLKKKEKKKKNL</sequence>
<dbReference type="EMBL" id="CP003680">
    <property type="protein sequence ID" value="AFP65212.1"/>
    <property type="molecule type" value="Genomic_DNA"/>
</dbReference>
<keyword evidence="4" id="KW-0542">Nucleomorph</keyword>
<dbReference type="EMBL" id="CP003681">
    <property type="protein sequence ID" value="AFP65543.1"/>
    <property type="molecule type" value="Genomic_DNA"/>
</dbReference>
<geneLocation type="nucleomorph" evidence="4"/>
<evidence type="ECO:0000313" key="6">
    <source>
        <dbReference type="EMBL" id="AFP65712.1"/>
    </source>
</evidence>
<evidence type="ECO:0008006" key="8">
    <source>
        <dbReference type="Google" id="ProtNLM"/>
    </source>
</evidence>
<gene>
    <name evidence="2" type="ORF">CMESO_187</name>
    <name evidence="3" type="ORF">CMESO_200</name>
    <name evidence="4" type="ORF">CMESO_380</name>
    <name evidence="5" type="ORF">CMESO_393</name>
    <name evidence="6" type="ORF">CMESO_574</name>
    <name evidence="1" type="ORF">CMESO_7</name>
</gene>
<reference evidence="4 7" key="1">
    <citation type="journal article" date="2012" name="Genome Biol. Evol.">
        <title>Nucleomorph genome sequence of the cryptophyte alga Chroomonas mesostigmatica CCMP1168 reveals lineage-specific gene loss and genome complexity.</title>
        <authorList>
            <person name="Moore C.E."/>
            <person name="Curtis B."/>
            <person name="Mills T."/>
            <person name="Tanifuji G."/>
            <person name="Archibald J.M."/>
        </authorList>
    </citation>
    <scope>NUCLEOTIDE SEQUENCE [LARGE SCALE GENOMIC DNA]</scope>
    <source>
        <strain evidence="4 7">CCMP1168</strain>
    </source>
</reference>
<evidence type="ECO:0000313" key="2">
    <source>
        <dbReference type="EMBL" id="AFP65371.1"/>
    </source>
</evidence>
<dbReference type="Proteomes" id="UP000243348">
    <property type="component" value="Nucleomorph 1"/>
</dbReference>
<organism evidence="4 7">
    <name type="scientific">Chroomonas mesostigmatica CCMP1168</name>
    <dbReference type="NCBI Taxonomy" id="1195612"/>
    <lineage>
        <taxon>Eukaryota</taxon>
        <taxon>Cryptophyceae</taxon>
        <taxon>Pyrenomonadales</taxon>
        <taxon>Chroomonadaceae</taxon>
        <taxon>Chroomonas</taxon>
    </lineage>
</organism>
<evidence type="ECO:0000313" key="7">
    <source>
        <dbReference type="Proteomes" id="UP000243348"/>
    </source>
</evidence>
<accession>J7G8D8</accession>
<dbReference type="Proteomes" id="UP000243348">
    <property type="component" value="Nucleomorph 2"/>
</dbReference>
<protein>
    <recommendedName>
        <fullName evidence="8">GINS subunit domain-containing protein</fullName>
    </recommendedName>
</protein>
<evidence type="ECO:0000313" key="5">
    <source>
        <dbReference type="EMBL" id="AFP65548.1"/>
    </source>
</evidence>
<dbReference type="AlphaFoldDB" id="J7G8D8"/>
<dbReference type="EMBL" id="CP003682">
    <property type="protein sequence ID" value="AFP65712.1"/>
    <property type="molecule type" value="Genomic_DNA"/>
</dbReference>
<evidence type="ECO:0000313" key="4">
    <source>
        <dbReference type="EMBL" id="AFP65543.1"/>
    </source>
</evidence>
<evidence type="ECO:0000313" key="1">
    <source>
        <dbReference type="EMBL" id="AFP65212.1"/>
    </source>
</evidence>
<evidence type="ECO:0000313" key="3">
    <source>
        <dbReference type="EMBL" id="AFP65376.1"/>
    </source>
</evidence>
<dbReference type="EMBL" id="CP003681">
    <property type="protein sequence ID" value="AFP65376.1"/>
    <property type="molecule type" value="Genomic_DNA"/>
</dbReference>
<dbReference type="Proteomes" id="UP000243348">
    <property type="component" value="Nucleomorph 3"/>
</dbReference>
<name>J7G8D8_9CRYP</name>
<dbReference type="EMBL" id="CP003680">
    <property type="protein sequence ID" value="AFP65371.1"/>
    <property type="molecule type" value="Genomic_DNA"/>
</dbReference>
<proteinExistence type="predicted"/>
<dbReference type="EMBL" id="CP003682">
    <property type="protein sequence ID" value="AFP65548.1"/>
    <property type="molecule type" value="Genomic_DNA"/>
</dbReference>